<accession>A0ABD2C1K5</accession>
<protein>
    <submittedName>
        <fullName evidence="2">Bone morphogenetic protein 4</fullName>
    </submittedName>
</protein>
<dbReference type="Proteomes" id="UP001607302">
    <property type="component" value="Unassembled WGS sequence"/>
</dbReference>
<reference evidence="2 3" key="1">
    <citation type="journal article" date="2024" name="Ann. Entomol. Soc. Am.">
        <title>Genomic analyses of the southern and eastern yellowjacket wasps (Hymenoptera: Vespidae) reveal evolutionary signatures of social life.</title>
        <authorList>
            <person name="Catto M.A."/>
            <person name="Caine P.B."/>
            <person name="Orr S.E."/>
            <person name="Hunt B.G."/>
            <person name="Goodisman M.A.D."/>
        </authorList>
    </citation>
    <scope>NUCLEOTIDE SEQUENCE [LARGE SCALE GENOMIC DNA]</scope>
    <source>
        <strain evidence="2">233</strain>
        <tissue evidence="2">Head and thorax</tissue>
    </source>
</reference>
<name>A0ABD2C1K5_VESSQ</name>
<evidence type="ECO:0000256" key="1">
    <source>
        <dbReference type="SAM" id="MobiDB-lite"/>
    </source>
</evidence>
<evidence type="ECO:0000313" key="2">
    <source>
        <dbReference type="EMBL" id="KAL2738923.1"/>
    </source>
</evidence>
<feature type="compositionally biased region" description="Acidic residues" evidence="1">
    <location>
        <begin position="137"/>
        <end position="157"/>
    </location>
</feature>
<gene>
    <name evidence="2" type="ORF">V1478_001489</name>
</gene>
<dbReference type="AlphaFoldDB" id="A0ABD2C1K5"/>
<organism evidence="2 3">
    <name type="scientific">Vespula squamosa</name>
    <name type="common">Southern yellow jacket</name>
    <name type="synonym">Wasp</name>
    <dbReference type="NCBI Taxonomy" id="30214"/>
    <lineage>
        <taxon>Eukaryota</taxon>
        <taxon>Metazoa</taxon>
        <taxon>Ecdysozoa</taxon>
        <taxon>Arthropoda</taxon>
        <taxon>Hexapoda</taxon>
        <taxon>Insecta</taxon>
        <taxon>Pterygota</taxon>
        <taxon>Neoptera</taxon>
        <taxon>Endopterygota</taxon>
        <taxon>Hymenoptera</taxon>
        <taxon>Apocrita</taxon>
        <taxon>Aculeata</taxon>
        <taxon>Vespoidea</taxon>
        <taxon>Vespidae</taxon>
        <taxon>Vespinae</taxon>
        <taxon>Vespula</taxon>
    </lineage>
</organism>
<proteinExistence type="predicted"/>
<feature type="region of interest" description="Disordered" evidence="1">
    <location>
        <begin position="134"/>
        <end position="161"/>
    </location>
</feature>
<keyword evidence="3" id="KW-1185">Reference proteome</keyword>
<evidence type="ECO:0000313" key="3">
    <source>
        <dbReference type="Proteomes" id="UP001607302"/>
    </source>
</evidence>
<comment type="caution">
    <text evidence="2">The sequence shown here is derived from an EMBL/GenBank/DDBJ whole genome shotgun (WGS) entry which is preliminary data.</text>
</comment>
<sequence length="215" mass="26198">MKDDDSPIVFTVDFRHWVNEIYTSLVLDFKESCSPNQHLEILCSFLKIEIKRKRKKECQRIKWSNQWDKDFNDKFSSMPLFSTFRVYKNLLYQANISQTEYERAHREYLKKVQLSQHHGPPQESRKRRRLHVFHGTEEEEEEEQAEEEEEEEEEEIETVLHNTKRREDRSIVYLFDNDDVTLDLLMHHWTSSLTSNIFRFSSFSEWMTNRIDLIN</sequence>
<dbReference type="EMBL" id="JAUDFV010000025">
    <property type="protein sequence ID" value="KAL2738923.1"/>
    <property type="molecule type" value="Genomic_DNA"/>
</dbReference>